<dbReference type="RefSeq" id="WP_266070147.1">
    <property type="nucleotide sequence ID" value="NZ_JAPJDA010000018.1"/>
</dbReference>
<comment type="caution">
    <text evidence="1">The sequence shown here is derived from an EMBL/GenBank/DDBJ whole genome shotgun (WGS) entry which is preliminary data.</text>
</comment>
<dbReference type="InterPro" id="IPR011990">
    <property type="entry name" value="TPR-like_helical_dom_sf"/>
</dbReference>
<proteinExistence type="predicted"/>
<keyword evidence="2" id="KW-1185">Reference proteome</keyword>
<evidence type="ECO:0000313" key="2">
    <source>
        <dbReference type="Proteomes" id="UP001148482"/>
    </source>
</evidence>
<dbReference type="SMART" id="SM00028">
    <property type="entry name" value="TPR"/>
    <property type="match status" value="5"/>
</dbReference>
<dbReference type="PROSITE" id="PS51257">
    <property type="entry name" value="PROKAR_LIPOPROTEIN"/>
    <property type="match status" value="1"/>
</dbReference>
<dbReference type="InterPro" id="IPR019734">
    <property type="entry name" value="TPR_rpt"/>
</dbReference>
<dbReference type="Proteomes" id="UP001148482">
    <property type="component" value="Unassembled WGS sequence"/>
</dbReference>
<evidence type="ECO:0000313" key="1">
    <source>
        <dbReference type="EMBL" id="MCX2838843.1"/>
    </source>
</evidence>
<sequence length="843" mass="96929">MKLSIKVTAIFFLLVALTGCSRKKNTFLNRNWHAVTAEYNTLYNGNLALDLGIEALNESYRDNYWQILPVERMEIRDEVMAPGETSNPNFLVAEEKAVKAIQRHSMLIEGSENNPQIDEAYLLLGKARYYDQRFVPALEAFNYILHKYPLSNTINEARIWREKTHMRLEFDELAIKNLKKILDTENLEEANRAEASAMLAQAYININAPDSAVAHLERAAEITDFKDKEGRYWYITGQLYDVLGKSDRASYAFDRVVDLNRKIPRIYLINAMIRQIEYSNATAQDKAVILEELNSMARNRENRPYLDKIYFQLAEFHYQQDSVALAIDYYNRSLRTPSGNTYLQSLDYQTLGNINFDAAQFEVAGAYYDSTLTMLPDNSREYRLIKRKRDNLDDVIYYEKMAQNADSILHLASLTKDQQLDYFTRYTTQLREAAVDAIEQPEQQQAAQEFFETKRPSMPGVPNPGSSFYFYNPTVVAFGKQEFFRLWGDRELADNWRTRRISGGGEDLATEGVNDLIDNDPKFDPQTYISKIPQDVAVLDSLKKDLNFASYQLGLIYREKFSENELAADRLEFVLANQPEERLVLPAKYNLYKIYSDLGMPGKAQSLKTEILMAYPDSRYAAILSNPESLLQDENNPTAIYEELYAGYEYQKYDSVIVKSNRLIEQFAGDEIVPKLELLKAMAEGRLYGFEAYKESLNYVALNYPQTVEGKKAQDIIDRALPTMATAEFVPQNSGNSFKLIFPVNREEKKDVDSLQQSLVNALQEFGYSGEVSRDVYNSNQDFIVVHGFSSAAAANLFAQRLEEEDKYAIDEKSFYISTPNYRIVQIHKNIENYLETLNSPSP</sequence>
<gene>
    <name evidence="1" type="ORF">OQ279_11865</name>
</gene>
<name>A0A9X3CY00_9FLAO</name>
<reference evidence="1" key="1">
    <citation type="submission" date="2022-11" db="EMBL/GenBank/DDBJ databases">
        <title>Salinimicrobium profundisediminis sp. nov., isolated from deep-sea sediment of the Mariana Trench.</title>
        <authorList>
            <person name="Fu H."/>
        </authorList>
    </citation>
    <scope>NUCLEOTIDE SEQUENCE</scope>
    <source>
        <strain evidence="1">MT39</strain>
    </source>
</reference>
<protein>
    <recommendedName>
        <fullName evidence="3">Protein involved in gliding motility SprE</fullName>
    </recommendedName>
</protein>
<organism evidence="1 2">
    <name type="scientific">Salinimicrobium profundisediminis</name>
    <dbReference type="NCBI Taxonomy" id="2994553"/>
    <lineage>
        <taxon>Bacteria</taxon>
        <taxon>Pseudomonadati</taxon>
        <taxon>Bacteroidota</taxon>
        <taxon>Flavobacteriia</taxon>
        <taxon>Flavobacteriales</taxon>
        <taxon>Flavobacteriaceae</taxon>
        <taxon>Salinimicrobium</taxon>
    </lineage>
</organism>
<accession>A0A9X3CY00</accession>
<dbReference type="Gene3D" id="1.25.40.10">
    <property type="entry name" value="Tetratricopeptide repeat domain"/>
    <property type="match status" value="4"/>
</dbReference>
<evidence type="ECO:0008006" key="3">
    <source>
        <dbReference type="Google" id="ProtNLM"/>
    </source>
</evidence>
<dbReference type="EMBL" id="JAPJDA010000018">
    <property type="protein sequence ID" value="MCX2838843.1"/>
    <property type="molecule type" value="Genomic_DNA"/>
</dbReference>
<dbReference type="SUPFAM" id="SSF48452">
    <property type="entry name" value="TPR-like"/>
    <property type="match status" value="2"/>
</dbReference>
<dbReference type="AlphaFoldDB" id="A0A9X3CY00"/>